<dbReference type="InterPro" id="IPR000863">
    <property type="entry name" value="Sulfotransferase_dom"/>
</dbReference>
<keyword evidence="4" id="KW-1185">Reference proteome</keyword>
<evidence type="ECO:0000259" key="2">
    <source>
        <dbReference type="Pfam" id="PF00685"/>
    </source>
</evidence>
<dbReference type="PANTHER" id="PTHR43685">
    <property type="entry name" value="GLYCOSYLTRANSFERASE"/>
    <property type="match status" value="1"/>
</dbReference>
<protein>
    <submittedName>
        <fullName evidence="3">Glycosyltransferase</fullName>
        <ecNumber evidence="3">2.4.-.-</ecNumber>
    </submittedName>
</protein>
<dbReference type="Gene3D" id="3.90.550.10">
    <property type="entry name" value="Spore Coat Polysaccharide Biosynthesis Protein SpsA, Chain A"/>
    <property type="match status" value="1"/>
</dbReference>
<evidence type="ECO:0000313" key="3">
    <source>
        <dbReference type="EMBL" id="MFC5627596.1"/>
    </source>
</evidence>
<dbReference type="InterPro" id="IPR029044">
    <property type="entry name" value="Nucleotide-diphossugar_trans"/>
</dbReference>
<feature type="domain" description="Sulfotransferase" evidence="2">
    <location>
        <begin position="445"/>
        <end position="627"/>
    </location>
</feature>
<name>A0ABW0U424_9BACI</name>
<sequence>MRDVGIVMPIYKQEPQYLKQAIQTILNQTYQDFYLVIVFDGSPAETIKITLNEVNNDDRVHVIVKKKNEGVSKALNRGFNFIMKKKEVKYLTWVSSDNIHYEQMIEKLRDKLVNSPEEVGLVFSSFFHIDDQGERLPEPSLKEFLAHQDQPKEKLLDYCFIGVSFMYKKNVANKINGYYLEPVEDYDYWLRLTEHCDIAFIPEVLMEYRTDSQQSISAQLKNSIEKQRHWRYIYNLAKVNARKRRNIPYELTVIFPVGDGSPETIEKLESLLDQTFSNYKLVIIDQSVDKEGISTLQHISDPRIMFVHLPGKSIRGTFMKGMEFTDTPYTLLYGEGNFPTSVVALEIEMRKENFDNDELICGKVYKTNDLKELLKNENKHFGGISMSQSQIQSRAKVLVNSIPKSGTHLLLQLILGIPGMKITPSWIAGEEDLDKIQESFVGPGHLSYSLHHFIKQRKIKTIFISRDLRDNVVSLVHFVMKNQYNHPWHPYLSHLKTHDERLMTMIKGVTLTKEEREKFGIHKIPSIDEFARNKLGWLSDPSTCCVTFEDLKRSEASFNNQLSRIIDFLGEDLAPLQLNKSELIAAMKNNVNEQKSATFRKGSIGDWKKEFKQEHKEAFKEVAGDVLIQLGYEQSNNW</sequence>
<dbReference type="PANTHER" id="PTHR43685:SF2">
    <property type="entry name" value="GLYCOSYLTRANSFERASE 2-LIKE DOMAIN-CONTAINING PROTEIN"/>
    <property type="match status" value="1"/>
</dbReference>
<dbReference type="SUPFAM" id="SSF53448">
    <property type="entry name" value="Nucleotide-diphospho-sugar transferases"/>
    <property type="match status" value="2"/>
</dbReference>
<evidence type="ECO:0000259" key="1">
    <source>
        <dbReference type="Pfam" id="PF00535"/>
    </source>
</evidence>
<dbReference type="Proteomes" id="UP001596143">
    <property type="component" value="Unassembled WGS sequence"/>
</dbReference>
<dbReference type="Pfam" id="PF00685">
    <property type="entry name" value="Sulfotransfer_1"/>
    <property type="match status" value="1"/>
</dbReference>
<dbReference type="EC" id="2.4.-.-" evidence="3"/>
<proteinExistence type="predicted"/>
<dbReference type="EMBL" id="JBHSPF010000007">
    <property type="protein sequence ID" value="MFC5627596.1"/>
    <property type="molecule type" value="Genomic_DNA"/>
</dbReference>
<evidence type="ECO:0000313" key="4">
    <source>
        <dbReference type="Proteomes" id="UP001596143"/>
    </source>
</evidence>
<dbReference type="InterPro" id="IPR001173">
    <property type="entry name" value="Glyco_trans_2-like"/>
</dbReference>
<reference evidence="4" key="1">
    <citation type="journal article" date="2019" name="Int. J. Syst. Evol. Microbiol.">
        <title>The Global Catalogue of Microorganisms (GCM) 10K type strain sequencing project: providing services to taxonomists for standard genome sequencing and annotation.</title>
        <authorList>
            <consortium name="The Broad Institute Genomics Platform"/>
            <consortium name="The Broad Institute Genome Sequencing Center for Infectious Disease"/>
            <person name="Wu L."/>
            <person name="Ma J."/>
        </authorList>
    </citation>
    <scope>NUCLEOTIDE SEQUENCE [LARGE SCALE GENOMIC DNA]</scope>
    <source>
        <strain evidence="4">CGMCC 1.15790</strain>
    </source>
</reference>
<dbReference type="SUPFAM" id="SSF52540">
    <property type="entry name" value="P-loop containing nucleoside triphosphate hydrolases"/>
    <property type="match status" value="1"/>
</dbReference>
<organism evidence="3 4">
    <name type="scientific">Aliibacillus thermotolerans</name>
    <dbReference type="NCBI Taxonomy" id="1834418"/>
    <lineage>
        <taxon>Bacteria</taxon>
        <taxon>Bacillati</taxon>
        <taxon>Bacillota</taxon>
        <taxon>Bacilli</taxon>
        <taxon>Bacillales</taxon>
        <taxon>Bacillaceae</taxon>
        <taxon>Aliibacillus</taxon>
    </lineage>
</organism>
<comment type="caution">
    <text evidence="3">The sequence shown here is derived from an EMBL/GenBank/DDBJ whole genome shotgun (WGS) entry which is preliminary data.</text>
</comment>
<dbReference type="RefSeq" id="WP_270895518.1">
    <property type="nucleotide sequence ID" value="NZ_JBHSPF010000007.1"/>
</dbReference>
<dbReference type="InterPro" id="IPR050834">
    <property type="entry name" value="Glycosyltransf_2"/>
</dbReference>
<keyword evidence="3" id="KW-0328">Glycosyltransferase</keyword>
<gene>
    <name evidence="3" type="ORF">ACFPTR_01620</name>
</gene>
<dbReference type="CDD" id="cd00761">
    <property type="entry name" value="Glyco_tranf_GTA_type"/>
    <property type="match status" value="1"/>
</dbReference>
<feature type="domain" description="Glycosyltransferase 2-like" evidence="1">
    <location>
        <begin position="6"/>
        <end position="172"/>
    </location>
</feature>
<accession>A0ABW0U424</accession>
<dbReference type="InterPro" id="IPR027417">
    <property type="entry name" value="P-loop_NTPase"/>
</dbReference>
<dbReference type="Gene3D" id="3.40.50.300">
    <property type="entry name" value="P-loop containing nucleotide triphosphate hydrolases"/>
    <property type="match status" value="1"/>
</dbReference>
<dbReference type="GO" id="GO:0016757">
    <property type="term" value="F:glycosyltransferase activity"/>
    <property type="evidence" value="ECO:0007669"/>
    <property type="project" value="UniProtKB-KW"/>
</dbReference>
<keyword evidence="3" id="KW-0808">Transferase</keyword>
<dbReference type="Pfam" id="PF00535">
    <property type="entry name" value="Glycos_transf_2"/>
    <property type="match status" value="1"/>
</dbReference>